<dbReference type="EMBL" id="AM902716">
    <property type="protein sequence ID" value="CAP42987.1"/>
    <property type="molecule type" value="Genomic_DNA"/>
</dbReference>
<dbReference type="GO" id="GO:0006744">
    <property type="term" value="P:ubiquinone biosynthetic process"/>
    <property type="evidence" value="ECO:0007669"/>
    <property type="project" value="UniProtKB-UniRule"/>
</dbReference>
<dbReference type="eggNOG" id="COG2960">
    <property type="taxonomic scope" value="Bacteria"/>
</dbReference>
<proteinExistence type="inferred from homology"/>
<dbReference type="Pfam" id="PF04380">
    <property type="entry name" value="BMFP"/>
    <property type="match status" value="1"/>
</dbReference>
<dbReference type="Proteomes" id="UP000001225">
    <property type="component" value="Chromosome"/>
</dbReference>
<comment type="similarity">
    <text evidence="1">Belongs to the UbiK family.</text>
</comment>
<gene>
    <name evidence="1" type="primary">ubiK</name>
    <name evidence="2" type="ordered locus">Bpet2645</name>
</gene>
<comment type="pathway">
    <text evidence="1">Cofactor biosynthesis; ubiquinone biosynthesis.</text>
</comment>
<accession>A9IPU9</accession>
<dbReference type="InterPro" id="IPR007475">
    <property type="entry name" value="UbiK"/>
</dbReference>
<comment type="subcellular location">
    <subcellularLocation>
        <location evidence="1">Cytoplasm</location>
    </subcellularLocation>
</comment>
<dbReference type="GO" id="GO:0005737">
    <property type="term" value="C:cytoplasm"/>
    <property type="evidence" value="ECO:0007669"/>
    <property type="project" value="UniProtKB-SubCell"/>
</dbReference>
<dbReference type="KEGG" id="bpt:Bpet2645"/>
<dbReference type="PANTHER" id="PTHR38040">
    <property type="entry name" value="UBIQUINONE BIOSYNTHESIS ACCESSORY FACTOR UBIK"/>
    <property type="match status" value="1"/>
</dbReference>
<name>A9IPU9_BORPD</name>
<dbReference type="AlphaFoldDB" id="A9IPU9"/>
<keyword evidence="1" id="KW-0831">Ubiquinone biosynthesis</keyword>
<sequence>MLLGVARWRFGFLLCFEAVPRAARPFFLCVANARVCVYSVYTVGIEHECEDVMNRTQWLEDFQKNLSDLIARSPAADLERNVKAMMGQAFTKMDLITREEFDVQADLLARARERVEQLDAQVRQLEARVAALETRQ</sequence>
<reference evidence="2 3" key="1">
    <citation type="journal article" date="2008" name="BMC Genomics">
        <title>The missing link: Bordetella petrii is endowed with both the metabolic versatility of environmental bacteria and virulence traits of pathogenic Bordetellae.</title>
        <authorList>
            <person name="Gross R."/>
            <person name="Guzman C.A."/>
            <person name="Sebaihia M."/>
            <person name="Martins Dos Santos V.A."/>
            <person name="Pieper D.H."/>
            <person name="Koebnik R."/>
            <person name="Lechner M."/>
            <person name="Bartels D."/>
            <person name="Buhrmester J."/>
            <person name="Choudhuri J.V."/>
            <person name="Ebensen T."/>
            <person name="Gaigalat L."/>
            <person name="Herrmann S."/>
            <person name="Khachane A.N."/>
            <person name="Larisch C."/>
            <person name="Link S."/>
            <person name="Linke B."/>
            <person name="Meyer F."/>
            <person name="Mormann S."/>
            <person name="Nakunst D."/>
            <person name="Rueckert C."/>
            <person name="Schneiker-Bekel S."/>
            <person name="Schulze K."/>
            <person name="Vorhoelter F.J."/>
            <person name="Yevsa T."/>
            <person name="Engle J.T."/>
            <person name="Goldman W.E."/>
            <person name="Puehler A."/>
            <person name="Goebel U.B."/>
            <person name="Goesmann A."/>
            <person name="Bloecker H."/>
            <person name="Kaiser O."/>
            <person name="Martinez-Arias R."/>
        </authorList>
    </citation>
    <scope>NUCLEOTIDE SEQUENCE [LARGE SCALE GENOMIC DNA]</scope>
    <source>
        <strain evidence="3">ATCC BAA-461 / DSM 12804 / CCUG 43448 / CIP 107267 / Se-1111R</strain>
    </source>
</reference>
<keyword evidence="1" id="KW-0963">Cytoplasm</keyword>
<dbReference type="UniPathway" id="UPA00232"/>
<keyword evidence="3" id="KW-1185">Reference proteome</keyword>
<evidence type="ECO:0000313" key="2">
    <source>
        <dbReference type="EMBL" id="CAP42987.1"/>
    </source>
</evidence>
<organism evidence="2 3">
    <name type="scientific">Bordetella petrii (strain ATCC BAA-461 / DSM 12804 / CCUG 43448 / CIP 107267 / Se-1111R)</name>
    <dbReference type="NCBI Taxonomy" id="340100"/>
    <lineage>
        <taxon>Bacteria</taxon>
        <taxon>Pseudomonadati</taxon>
        <taxon>Pseudomonadota</taxon>
        <taxon>Betaproteobacteria</taxon>
        <taxon>Burkholderiales</taxon>
        <taxon>Alcaligenaceae</taxon>
        <taxon>Bordetella</taxon>
    </lineage>
</organism>
<evidence type="ECO:0000256" key="1">
    <source>
        <dbReference type="HAMAP-Rule" id="MF_02216"/>
    </source>
</evidence>
<dbReference type="HAMAP" id="MF_02216">
    <property type="entry name" value="UbiK"/>
    <property type="match status" value="1"/>
</dbReference>
<evidence type="ECO:0000313" key="3">
    <source>
        <dbReference type="Proteomes" id="UP000001225"/>
    </source>
</evidence>
<feature type="coiled-coil region" evidence="1">
    <location>
        <begin position="108"/>
        <end position="135"/>
    </location>
</feature>
<comment type="function">
    <text evidence="1">Required for efficient ubiquinone (coenzyme Q) biosynthesis. UbiK is probably an accessory factor of Ubi enzymes and facilitates ubiquinone biosynthesis by acting as an assembly factor, a targeting factor, or both.</text>
</comment>
<protein>
    <recommendedName>
        <fullName evidence="1">Ubiquinone biosynthesis accessory factor UbiK</fullName>
    </recommendedName>
</protein>
<dbReference type="PANTHER" id="PTHR38040:SF1">
    <property type="entry name" value="UBIQUINONE BIOSYNTHESIS ACCESSORY FACTOR UBIK"/>
    <property type="match status" value="1"/>
</dbReference>
<keyword evidence="1" id="KW-0175">Coiled coil</keyword>
<dbReference type="STRING" id="94624.Bpet2645"/>